<gene>
    <name evidence="1" type="ORF">GMARGA_LOCUS21492</name>
</gene>
<dbReference type="Proteomes" id="UP000789901">
    <property type="component" value="Unassembled WGS sequence"/>
</dbReference>
<reference evidence="1 2" key="1">
    <citation type="submission" date="2021-06" db="EMBL/GenBank/DDBJ databases">
        <authorList>
            <person name="Kallberg Y."/>
            <person name="Tangrot J."/>
            <person name="Rosling A."/>
        </authorList>
    </citation>
    <scope>NUCLEOTIDE SEQUENCE [LARGE SCALE GENOMIC DNA]</scope>
    <source>
        <strain evidence="1 2">120-4 pot B 10/14</strain>
    </source>
</reference>
<accession>A0ABN7VQP9</accession>
<evidence type="ECO:0000313" key="2">
    <source>
        <dbReference type="Proteomes" id="UP000789901"/>
    </source>
</evidence>
<dbReference type="EMBL" id="CAJVQB010019894">
    <property type="protein sequence ID" value="CAG8792668.1"/>
    <property type="molecule type" value="Genomic_DNA"/>
</dbReference>
<evidence type="ECO:0000313" key="1">
    <source>
        <dbReference type="EMBL" id="CAG8792668.1"/>
    </source>
</evidence>
<sequence>QHNKKKRKRSTWYICQTKHLVLTQLAVASYNKEIDTNRVNRHDMSYMKTDLPDKQYDNEQYQTKKICNQKPFMNSTIKYVKFLAASQNSNEKSGDVALSPKMQI</sequence>
<protein>
    <submittedName>
        <fullName evidence="1">38119_t:CDS:1</fullName>
    </submittedName>
</protein>
<comment type="caution">
    <text evidence="1">The sequence shown here is derived from an EMBL/GenBank/DDBJ whole genome shotgun (WGS) entry which is preliminary data.</text>
</comment>
<feature type="non-terminal residue" evidence="1">
    <location>
        <position position="1"/>
    </location>
</feature>
<keyword evidence="2" id="KW-1185">Reference proteome</keyword>
<name>A0ABN7VQP9_GIGMA</name>
<proteinExistence type="predicted"/>
<organism evidence="1 2">
    <name type="scientific">Gigaspora margarita</name>
    <dbReference type="NCBI Taxonomy" id="4874"/>
    <lineage>
        <taxon>Eukaryota</taxon>
        <taxon>Fungi</taxon>
        <taxon>Fungi incertae sedis</taxon>
        <taxon>Mucoromycota</taxon>
        <taxon>Glomeromycotina</taxon>
        <taxon>Glomeromycetes</taxon>
        <taxon>Diversisporales</taxon>
        <taxon>Gigasporaceae</taxon>
        <taxon>Gigaspora</taxon>
    </lineage>
</organism>